<dbReference type="InterPro" id="IPR040454">
    <property type="entry name" value="TF_IIIC_Tfc1/Sfc1"/>
</dbReference>
<dbReference type="PANTHER" id="PTHR13230">
    <property type="entry name" value="GENERAL TRANSCRIPTION FACTOR IIIC, POLYPEPTIDE 5"/>
    <property type="match status" value="1"/>
</dbReference>
<dbReference type="GO" id="GO:0001002">
    <property type="term" value="F:RNA polymerase III type 1 promoter sequence-specific DNA binding"/>
    <property type="evidence" value="ECO:0007669"/>
    <property type="project" value="TreeGrafter"/>
</dbReference>
<dbReference type="AlphaFoldDB" id="G7DSK9"/>
<evidence type="ECO:0000259" key="6">
    <source>
        <dbReference type="Pfam" id="PF09734"/>
    </source>
</evidence>
<feature type="compositionally biased region" description="Basic and acidic residues" evidence="5">
    <location>
        <begin position="18"/>
        <end position="30"/>
    </location>
</feature>
<feature type="compositionally biased region" description="Low complexity" evidence="5">
    <location>
        <begin position="59"/>
        <end position="73"/>
    </location>
</feature>
<dbReference type="Pfam" id="PF17682">
    <property type="entry name" value="Tau95_N"/>
    <property type="match status" value="1"/>
</dbReference>
<dbReference type="Pfam" id="PF09734">
    <property type="entry name" value="Tau95"/>
    <property type="match status" value="1"/>
</dbReference>
<dbReference type="InParanoid" id="G7DSK9"/>
<name>G7DSK9_MIXOS</name>
<protein>
    <recommendedName>
        <fullName evidence="10">Transcription factor IIIC subunit 5 HTH domain-containing protein</fullName>
    </recommendedName>
</protein>
<evidence type="ECO:0000256" key="2">
    <source>
        <dbReference type="ARBA" id="ARBA00023125"/>
    </source>
</evidence>
<comment type="subcellular location">
    <subcellularLocation>
        <location evidence="1">Nucleus</location>
    </subcellularLocation>
</comment>
<reference evidence="8 9" key="2">
    <citation type="journal article" date="2012" name="Open Biol.">
        <title>Characteristics of nucleosomes and linker DNA regions on the genome of the basidiomycete Mixia osmundae revealed by mono- and dinucleosome mapping.</title>
        <authorList>
            <person name="Nishida H."/>
            <person name="Kondo S."/>
            <person name="Matsumoto T."/>
            <person name="Suzuki Y."/>
            <person name="Yoshikawa H."/>
            <person name="Taylor T.D."/>
            <person name="Sugiyama J."/>
        </authorList>
    </citation>
    <scope>NUCLEOTIDE SEQUENCE [LARGE SCALE GENOMIC DNA]</scope>
    <source>
        <strain evidence="9">CBS 9802 / IAM 14324 / JCM 22182 / KY 12970</strain>
    </source>
</reference>
<reference evidence="8 9" key="1">
    <citation type="journal article" date="2011" name="J. Gen. Appl. Microbiol.">
        <title>Draft genome sequencing of the enigmatic basidiomycete Mixia osmundae.</title>
        <authorList>
            <person name="Nishida H."/>
            <person name="Nagatsuka Y."/>
            <person name="Sugiyama J."/>
        </authorList>
    </citation>
    <scope>NUCLEOTIDE SEQUENCE [LARGE SCALE GENOMIC DNA]</scope>
    <source>
        <strain evidence="9">CBS 9802 / IAM 14324 / JCM 22182 / KY 12970</strain>
    </source>
</reference>
<dbReference type="InterPro" id="IPR042536">
    <property type="entry name" value="TFIIIC_tauA_Sfc1"/>
</dbReference>
<dbReference type="STRING" id="764103.G7DSK9"/>
<organism evidence="8 9">
    <name type="scientific">Mixia osmundae (strain CBS 9802 / IAM 14324 / JCM 22182 / KY 12970)</name>
    <dbReference type="NCBI Taxonomy" id="764103"/>
    <lineage>
        <taxon>Eukaryota</taxon>
        <taxon>Fungi</taxon>
        <taxon>Dikarya</taxon>
        <taxon>Basidiomycota</taxon>
        <taxon>Pucciniomycotina</taxon>
        <taxon>Mixiomycetes</taxon>
        <taxon>Mixiales</taxon>
        <taxon>Mixiaceae</taxon>
        <taxon>Mixia</taxon>
    </lineage>
</organism>
<sequence>MNGHAKPGPSSAALEAAPSRDDARVYDGRRLATSSNKEAVPVEYVISSDDEIDERQTGPARPAPRSASSVAPPFRYNHLPRHLGIEWPGRVGISQYPGSGVSTSMLPSPYSAIRTGPSAYLTGPAQQPENGGLNPSPVDKALHLLGGIEAIRQALADQKSTSKKPASVIEMRTQSIYDAPSHHPIQGEIHPQAGLLFRVIRRRRVRKKANVPLDPTLSPHDTKGKRKEGSASAEWLWDQVNVEQEHGIFTIEPVGRVSRNIRFRGLADHQFAYPPTTSDPTLLAAQAMRELSVQGIMKFRMPPPSEDFTLSSSTWLPPPLFSRVNVPSIYNFDQAKGLHIKPVVRQGEEYQRLYNLASWSGIALTEVLHSVESVPSQEPPEWSRLCTASDAELAHLARTMYGTRKIWTRPALYNHLPPETARAITNARKCLAGVGYTFAHGPFRDSIIQFGYDPRADVESRFYQQVQIRDNETLRAMNKQMEPREIKAIISARRTHLFDGEVLSNKGAASYQLIDVIDPIIKPHIMNQAYVRTQFDFTDGWWKEGFLEVIRIMIRLRTRSLLLKENIDDQAWQVCLDSLIRSAKTTETLSMPNLEHKPKRPRLGTAKIQPKSDEQVPTMSMPIDLSLAKHWRENASSLKNLSPCCHCALTVACLFCRMRNTPCKKANLQLLLASLASLSQRLLCAVGSVAGIPSELGINLLTQPVRRCD</sequence>
<accession>G7DSK9</accession>
<keyword evidence="9" id="KW-1185">Reference proteome</keyword>
<dbReference type="GO" id="GO:0005634">
    <property type="term" value="C:nucleus"/>
    <property type="evidence" value="ECO:0007669"/>
    <property type="project" value="UniProtKB-SubCell"/>
</dbReference>
<evidence type="ECO:0008006" key="10">
    <source>
        <dbReference type="Google" id="ProtNLM"/>
    </source>
</evidence>
<dbReference type="Proteomes" id="UP000009131">
    <property type="component" value="Unassembled WGS sequence"/>
</dbReference>
<dbReference type="HOGENOM" id="CLU_389829_0_0_1"/>
<dbReference type="InterPro" id="IPR041499">
    <property type="entry name" value="Tfc1/Sfc1_N"/>
</dbReference>
<dbReference type="GO" id="GO:0000127">
    <property type="term" value="C:transcription factor TFIIIC complex"/>
    <property type="evidence" value="ECO:0007669"/>
    <property type="project" value="InterPro"/>
</dbReference>
<dbReference type="OrthoDB" id="5598268at2759"/>
<evidence type="ECO:0000256" key="4">
    <source>
        <dbReference type="ARBA" id="ARBA00023242"/>
    </source>
</evidence>
<comment type="caution">
    <text evidence="8">The sequence shown here is derived from an EMBL/GenBank/DDBJ whole genome shotgun (WGS) entry which is preliminary data.</text>
</comment>
<evidence type="ECO:0000313" key="8">
    <source>
        <dbReference type="EMBL" id="GAA93569.1"/>
    </source>
</evidence>
<evidence type="ECO:0000256" key="1">
    <source>
        <dbReference type="ARBA" id="ARBA00004123"/>
    </source>
</evidence>
<feature type="domain" description="Transcription factor IIIC subunit Tfc1/Sfc1 triple barrel" evidence="7">
    <location>
        <begin position="137"/>
        <end position="271"/>
    </location>
</feature>
<dbReference type="Gene3D" id="3.30.200.160">
    <property type="entry name" value="TFIIIC, subcomplex tauA, subunit Sfc1, barrel domain"/>
    <property type="match status" value="1"/>
</dbReference>
<evidence type="ECO:0000313" key="9">
    <source>
        <dbReference type="Proteomes" id="UP000009131"/>
    </source>
</evidence>
<keyword evidence="2" id="KW-0238">DNA-binding</keyword>
<proteinExistence type="predicted"/>
<dbReference type="GO" id="GO:0001003">
    <property type="term" value="F:RNA polymerase III type 2 promoter sequence-specific DNA binding"/>
    <property type="evidence" value="ECO:0007669"/>
    <property type="project" value="TreeGrafter"/>
</dbReference>
<keyword evidence="3" id="KW-0804">Transcription</keyword>
<evidence type="ECO:0000259" key="7">
    <source>
        <dbReference type="Pfam" id="PF17682"/>
    </source>
</evidence>
<gene>
    <name evidence="8" type="primary">Mo00213</name>
    <name evidence="8" type="ORF">E5Q_00213</name>
</gene>
<dbReference type="FunCoup" id="G7DSK9">
    <property type="interactions" value="352"/>
</dbReference>
<dbReference type="InterPro" id="IPR019136">
    <property type="entry name" value="TF_IIIC_su-5_HTH"/>
</dbReference>
<feature type="domain" description="Transcription factor IIIC subunit 5 HTH" evidence="6">
    <location>
        <begin position="316"/>
        <end position="469"/>
    </location>
</feature>
<evidence type="ECO:0000256" key="3">
    <source>
        <dbReference type="ARBA" id="ARBA00023163"/>
    </source>
</evidence>
<evidence type="ECO:0000256" key="5">
    <source>
        <dbReference type="SAM" id="MobiDB-lite"/>
    </source>
</evidence>
<dbReference type="EMBL" id="BABT02000007">
    <property type="protein sequence ID" value="GAA93569.1"/>
    <property type="molecule type" value="Genomic_DNA"/>
</dbReference>
<dbReference type="PANTHER" id="PTHR13230:SF5">
    <property type="entry name" value="GENERAL TRANSCRIPTION FACTOR 3C POLYPEPTIDE 5"/>
    <property type="match status" value="1"/>
</dbReference>
<dbReference type="GO" id="GO:0006384">
    <property type="term" value="P:transcription initiation at RNA polymerase III promoter"/>
    <property type="evidence" value="ECO:0007669"/>
    <property type="project" value="InterPro"/>
</dbReference>
<keyword evidence="4" id="KW-0539">Nucleus</keyword>
<feature type="region of interest" description="Disordered" evidence="5">
    <location>
        <begin position="1"/>
        <end position="73"/>
    </location>
</feature>
<feature type="region of interest" description="Disordered" evidence="5">
    <location>
        <begin position="210"/>
        <end position="230"/>
    </location>
</feature>
<dbReference type="eggNOG" id="KOG2473">
    <property type="taxonomic scope" value="Eukaryota"/>
</dbReference>